<name>D7FLQ6_ECTSI</name>
<keyword evidence="3" id="KW-1185">Reference proteome</keyword>
<feature type="compositionally biased region" description="Low complexity" evidence="1">
    <location>
        <begin position="214"/>
        <end position="223"/>
    </location>
</feature>
<evidence type="ECO:0000313" key="3">
    <source>
        <dbReference type="Proteomes" id="UP000002630"/>
    </source>
</evidence>
<dbReference type="InParanoid" id="D7FLQ6"/>
<sequence>MSKERASSNLATSLASASASLNEANSSTSVPSTKRRKRGDVNAAKARVESGTPLERSDIDKITDVLANEYLKSMGLPTSGKVVDKRERLLQLFAKNKWMVYTPDAVDGGEGAARAAAAAPAPEVGQRVLTAAGGRPGAAVAAAMAAAAAKAAAAAADQGVLPPTPGGRSVGSVAVMAGAVQDGFPATAGGPGAGVAGGTARGALLATGGGPGAAAGANQQGLPAAGGGMRPPQNETRI</sequence>
<reference evidence="2 3" key="1">
    <citation type="journal article" date="2010" name="Nature">
        <title>The Ectocarpus genome and the independent evolution of multicellularity in brown algae.</title>
        <authorList>
            <person name="Cock J.M."/>
            <person name="Sterck L."/>
            <person name="Rouze P."/>
            <person name="Scornet D."/>
            <person name="Allen A.E."/>
            <person name="Amoutzias G."/>
            <person name="Anthouard V."/>
            <person name="Artiguenave F."/>
            <person name="Aury J.M."/>
            <person name="Badger J.H."/>
            <person name="Beszteri B."/>
            <person name="Billiau K."/>
            <person name="Bonnet E."/>
            <person name="Bothwell J.H."/>
            <person name="Bowler C."/>
            <person name="Boyen C."/>
            <person name="Brownlee C."/>
            <person name="Carrano C.J."/>
            <person name="Charrier B."/>
            <person name="Cho G.Y."/>
            <person name="Coelho S.M."/>
            <person name="Collen J."/>
            <person name="Corre E."/>
            <person name="Da Silva C."/>
            <person name="Delage L."/>
            <person name="Delaroque N."/>
            <person name="Dittami S.M."/>
            <person name="Doulbeau S."/>
            <person name="Elias M."/>
            <person name="Farnham G."/>
            <person name="Gachon C.M."/>
            <person name="Gschloessl B."/>
            <person name="Heesch S."/>
            <person name="Jabbari K."/>
            <person name="Jubin C."/>
            <person name="Kawai H."/>
            <person name="Kimura K."/>
            <person name="Kloareg B."/>
            <person name="Kupper F.C."/>
            <person name="Lang D."/>
            <person name="Le Bail A."/>
            <person name="Leblanc C."/>
            <person name="Lerouge P."/>
            <person name="Lohr M."/>
            <person name="Lopez P.J."/>
            <person name="Martens C."/>
            <person name="Maumus F."/>
            <person name="Michel G."/>
            <person name="Miranda-Saavedra D."/>
            <person name="Morales J."/>
            <person name="Moreau H."/>
            <person name="Motomura T."/>
            <person name="Nagasato C."/>
            <person name="Napoli C.A."/>
            <person name="Nelson D.R."/>
            <person name="Nyvall-Collen P."/>
            <person name="Peters A.F."/>
            <person name="Pommier C."/>
            <person name="Potin P."/>
            <person name="Poulain J."/>
            <person name="Quesneville H."/>
            <person name="Read B."/>
            <person name="Rensing S.A."/>
            <person name="Ritter A."/>
            <person name="Rousvoal S."/>
            <person name="Samanta M."/>
            <person name="Samson G."/>
            <person name="Schroeder D.C."/>
            <person name="Segurens B."/>
            <person name="Strittmatter M."/>
            <person name="Tonon T."/>
            <person name="Tregear J.W."/>
            <person name="Valentin K."/>
            <person name="von Dassow P."/>
            <person name="Yamagishi T."/>
            <person name="Van de Peer Y."/>
            <person name="Wincker P."/>
        </authorList>
    </citation>
    <scope>NUCLEOTIDE SEQUENCE [LARGE SCALE GENOMIC DNA]</scope>
    <source>
        <strain evidence="3">Ec32 / CCAP1310/4</strain>
    </source>
</reference>
<dbReference type="Proteomes" id="UP000002630">
    <property type="component" value="Linkage Group LG09"/>
</dbReference>
<feature type="region of interest" description="Disordered" evidence="1">
    <location>
        <begin position="206"/>
        <end position="238"/>
    </location>
</feature>
<accession>D7FLQ6</accession>
<proteinExistence type="predicted"/>
<feature type="compositionally biased region" description="Low complexity" evidence="1">
    <location>
        <begin position="7"/>
        <end position="29"/>
    </location>
</feature>
<dbReference type="EMBL" id="FN648144">
    <property type="protein sequence ID" value="CBJ29731.1"/>
    <property type="molecule type" value="Genomic_DNA"/>
</dbReference>
<protein>
    <submittedName>
        <fullName evidence="2">Uncharacterized protein</fullName>
    </submittedName>
</protein>
<organism evidence="2 3">
    <name type="scientific">Ectocarpus siliculosus</name>
    <name type="common">Brown alga</name>
    <name type="synonym">Conferva siliculosa</name>
    <dbReference type="NCBI Taxonomy" id="2880"/>
    <lineage>
        <taxon>Eukaryota</taxon>
        <taxon>Sar</taxon>
        <taxon>Stramenopiles</taxon>
        <taxon>Ochrophyta</taxon>
        <taxon>PX clade</taxon>
        <taxon>Phaeophyceae</taxon>
        <taxon>Ectocarpales</taxon>
        <taxon>Ectocarpaceae</taxon>
        <taxon>Ectocarpus</taxon>
    </lineage>
</organism>
<dbReference type="EMBL" id="FN649734">
    <property type="protein sequence ID" value="CBJ29731.1"/>
    <property type="molecule type" value="Genomic_DNA"/>
</dbReference>
<evidence type="ECO:0000313" key="2">
    <source>
        <dbReference type="EMBL" id="CBJ29731.1"/>
    </source>
</evidence>
<gene>
    <name evidence="2" type="ORF">Esi_0160_0005</name>
</gene>
<feature type="region of interest" description="Disordered" evidence="1">
    <location>
        <begin position="1"/>
        <end position="55"/>
    </location>
</feature>
<evidence type="ECO:0000256" key="1">
    <source>
        <dbReference type="SAM" id="MobiDB-lite"/>
    </source>
</evidence>
<dbReference type="AlphaFoldDB" id="D7FLQ6"/>